<evidence type="ECO:0000256" key="4">
    <source>
        <dbReference type="ARBA" id="ARBA00023128"/>
    </source>
</evidence>
<name>A0A2Z6RSW0_9GLOM</name>
<proteinExistence type="inferred from homology"/>
<dbReference type="GO" id="GO:0005739">
    <property type="term" value="C:mitochondrion"/>
    <property type="evidence" value="ECO:0007669"/>
    <property type="project" value="TreeGrafter"/>
</dbReference>
<dbReference type="GO" id="GO:0003725">
    <property type="term" value="F:double-stranded RNA binding"/>
    <property type="evidence" value="ECO:0007669"/>
    <property type="project" value="InterPro"/>
</dbReference>
<dbReference type="PANTHER" id="PTHR11207">
    <property type="entry name" value="RIBONUCLEASE III"/>
    <property type="match status" value="1"/>
</dbReference>
<evidence type="ECO:0000256" key="3">
    <source>
        <dbReference type="ARBA" id="ARBA00022980"/>
    </source>
</evidence>
<keyword evidence="10" id="KW-1185">Reference proteome</keyword>
<dbReference type="GO" id="GO:0006396">
    <property type="term" value="P:RNA processing"/>
    <property type="evidence" value="ECO:0007669"/>
    <property type="project" value="InterPro"/>
</dbReference>
<comment type="subcellular location">
    <subcellularLocation>
        <location evidence="1">Mitochondrion</location>
    </subcellularLocation>
</comment>
<dbReference type="Pfam" id="PF22892">
    <property type="entry name" value="DSRM_MRPL44"/>
    <property type="match status" value="1"/>
</dbReference>
<dbReference type="PANTHER" id="PTHR11207:SF32">
    <property type="entry name" value="LARGE RIBOSOMAL SUBUNIT PROTEIN ML44"/>
    <property type="match status" value="1"/>
</dbReference>
<dbReference type="InterPro" id="IPR036389">
    <property type="entry name" value="RNase_III_sf"/>
</dbReference>
<feature type="domain" description="RNase III" evidence="8">
    <location>
        <begin position="78"/>
        <end position="225"/>
    </location>
</feature>
<dbReference type="SUPFAM" id="SSF54768">
    <property type="entry name" value="dsRNA-binding domain-like"/>
    <property type="match status" value="1"/>
</dbReference>
<evidence type="ECO:0000256" key="7">
    <source>
        <dbReference type="ARBA" id="ARBA00035187"/>
    </source>
</evidence>
<comment type="similarity">
    <text evidence="6">Belongs to the ribonuclease III family. Mitochondrion-specific ribosomal protein mL44 subfamily.</text>
</comment>
<dbReference type="Gene3D" id="1.10.1520.10">
    <property type="entry name" value="Ribonuclease III domain"/>
    <property type="match status" value="1"/>
</dbReference>
<dbReference type="GO" id="GO:0003735">
    <property type="term" value="F:structural constituent of ribosome"/>
    <property type="evidence" value="ECO:0007669"/>
    <property type="project" value="TreeGrafter"/>
</dbReference>
<dbReference type="InterPro" id="IPR014720">
    <property type="entry name" value="dsRBD_dom"/>
</dbReference>
<dbReference type="SUPFAM" id="SSF69065">
    <property type="entry name" value="RNase III domain-like"/>
    <property type="match status" value="1"/>
</dbReference>
<dbReference type="CDD" id="cd00593">
    <property type="entry name" value="RIBOc"/>
    <property type="match status" value="1"/>
</dbReference>
<dbReference type="STRING" id="94130.A0A2Z6RSW0"/>
<keyword evidence="4" id="KW-0496">Mitochondrion</keyword>
<dbReference type="Gene3D" id="3.30.160.20">
    <property type="match status" value="1"/>
</dbReference>
<reference evidence="9 10" key="1">
    <citation type="submission" date="2017-11" db="EMBL/GenBank/DDBJ databases">
        <title>The genome of Rhizophagus clarus HR1 reveals common genetic basis of auxotrophy among arbuscular mycorrhizal fungi.</title>
        <authorList>
            <person name="Kobayashi Y."/>
        </authorList>
    </citation>
    <scope>NUCLEOTIDE SEQUENCE [LARGE SCALE GENOMIC DNA]</scope>
    <source>
        <strain evidence="9 10">HR1</strain>
    </source>
</reference>
<dbReference type="EMBL" id="BEXD01001635">
    <property type="protein sequence ID" value="GBB95078.1"/>
    <property type="molecule type" value="Genomic_DNA"/>
</dbReference>
<dbReference type="Proteomes" id="UP000247702">
    <property type="component" value="Unassembled WGS sequence"/>
</dbReference>
<evidence type="ECO:0000259" key="8">
    <source>
        <dbReference type="PROSITE" id="PS50142"/>
    </source>
</evidence>
<evidence type="ECO:0000313" key="10">
    <source>
        <dbReference type="Proteomes" id="UP000247702"/>
    </source>
</evidence>
<keyword evidence="5" id="KW-0687">Ribonucleoprotein</keyword>
<evidence type="ECO:0000256" key="5">
    <source>
        <dbReference type="ARBA" id="ARBA00023274"/>
    </source>
</evidence>
<accession>A0A2Z6RSW0</accession>
<dbReference type="AlphaFoldDB" id="A0A2Z6RSW0"/>
<dbReference type="InterPro" id="IPR044444">
    <property type="entry name" value="Ribosomal_mL44_DSRM_metazoa"/>
</dbReference>
<evidence type="ECO:0000256" key="6">
    <source>
        <dbReference type="ARBA" id="ARBA00024034"/>
    </source>
</evidence>
<dbReference type="SMART" id="SM00535">
    <property type="entry name" value="RIBOc"/>
    <property type="match status" value="1"/>
</dbReference>
<dbReference type="SMART" id="SM00358">
    <property type="entry name" value="DSRM"/>
    <property type="match status" value="1"/>
</dbReference>
<evidence type="ECO:0000256" key="1">
    <source>
        <dbReference type="ARBA" id="ARBA00004173"/>
    </source>
</evidence>
<keyword evidence="3" id="KW-0689">Ribosomal protein</keyword>
<organism evidence="9 10">
    <name type="scientific">Rhizophagus clarus</name>
    <dbReference type="NCBI Taxonomy" id="94130"/>
    <lineage>
        <taxon>Eukaryota</taxon>
        <taxon>Fungi</taxon>
        <taxon>Fungi incertae sedis</taxon>
        <taxon>Mucoromycota</taxon>
        <taxon>Glomeromycotina</taxon>
        <taxon>Glomeromycetes</taxon>
        <taxon>Glomerales</taxon>
        <taxon>Glomeraceae</taxon>
        <taxon>Rhizophagus</taxon>
    </lineage>
</organism>
<evidence type="ECO:0000313" key="9">
    <source>
        <dbReference type="EMBL" id="GBB95078.1"/>
    </source>
</evidence>
<dbReference type="GO" id="GO:0004525">
    <property type="term" value="F:ribonuclease III activity"/>
    <property type="evidence" value="ECO:0007669"/>
    <property type="project" value="InterPro"/>
</dbReference>
<protein>
    <recommendedName>
        <fullName evidence="7">Large ribosomal subunit protein mL44</fullName>
    </recommendedName>
</protein>
<dbReference type="Pfam" id="PF14622">
    <property type="entry name" value="Ribonucleas_3_3"/>
    <property type="match status" value="1"/>
</dbReference>
<comment type="caution">
    <text evidence="9">The sequence shown here is derived from an EMBL/GenBank/DDBJ whole genome shotgun (WGS) entry which is preliminary data.</text>
</comment>
<gene>
    <name evidence="9" type="ORF">RclHR1_02470022</name>
</gene>
<dbReference type="InterPro" id="IPR000999">
    <property type="entry name" value="RNase_III_dom"/>
</dbReference>
<keyword evidence="2" id="KW-0694">RNA-binding</keyword>
<evidence type="ECO:0000256" key="2">
    <source>
        <dbReference type="ARBA" id="ARBA00022884"/>
    </source>
</evidence>
<dbReference type="PROSITE" id="PS50142">
    <property type="entry name" value="RNASE_3_2"/>
    <property type="match status" value="1"/>
</dbReference>
<dbReference type="InterPro" id="IPR044443">
    <property type="entry name" value="Ribosomal_mL44_DSRM_fung"/>
</dbReference>
<sequence>MRDICKTKCTFHHYNILVNFSMFSLVKNSIINRNILPLLLRRSCFVTIRSFSNTNTLYIEEKNKIIHEDKKDVISPALYAFAARMRLDFSDPKILLQAVTHKSFTNTNLPPNKRFKELGERAIELYITEYFHMKFPLLHTNYLEKIVNIYNGIGTLSTFGSEIGLKYVVRWNESTDLFSSSVEDQSESTDENEYLYESRKIFNKIGHVMAQTVQAIVGALYLDKGPNSAQKFVKDYLLSRDLDIQQLYDVKTPKKDLSALMRRLGREPPISRLLFEAGRLTKEPIFVIGVYSDTEKLAEGFGSSLKMAEFRATRNALLNYYFKEIKDFTLPSAIDTRQKQMSYIPTKVCDTPAS</sequence>
<dbReference type="CDD" id="cd19873">
    <property type="entry name" value="DSRM_MRPL3_like"/>
    <property type="match status" value="1"/>
</dbReference>